<evidence type="ECO:0000256" key="1">
    <source>
        <dbReference type="ARBA" id="ARBA00004571"/>
    </source>
</evidence>
<evidence type="ECO:0000313" key="17">
    <source>
        <dbReference type="Proteomes" id="UP001379235"/>
    </source>
</evidence>
<evidence type="ECO:0000256" key="2">
    <source>
        <dbReference type="ARBA" id="ARBA00022448"/>
    </source>
</evidence>
<evidence type="ECO:0000256" key="6">
    <source>
        <dbReference type="ARBA" id="ARBA00023004"/>
    </source>
</evidence>
<keyword evidence="10 11" id="KW-0998">Cell outer membrane</keyword>
<dbReference type="InterPro" id="IPR000531">
    <property type="entry name" value="Beta-barrel_TonB"/>
</dbReference>
<dbReference type="SUPFAM" id="SSF56935">
    <property type="entry name" value="Porins"/>
    <property type="match status" value="1"/>
</dbReference>
<keyword evidence="16" id="KW-0675">Receptor</keyword>
<evidence type="ECO:0000256" key="9">
    <source>
        <dbReference type="ARBA" id="ARBA00023136"/>
    </source>
</evidence>
<protein>
    <submittedName>
        <fullName evidence="16">TonB-dependent receptor</fullName>
    </submittedName>
</protein>
<evidence type="ECO:0000259" key="14">
    <source>
        <dbReference type="Pfam" id="PF00593"/>
    </source>
</evidence>
<dbReference type="InterPro" id="IPR036942">
    <property type="entry name" value="Beta-barrel_TonB_sf"/>
</dbReference>
<feature type="signal peptide" evidence="13">
    <location>
        <begin position="1"/>
        <end position="18"/>
    </location>
</feature>
<evidence type="ECO:0000313" key="16">
    <source>
        <dbReference type="EMBL" id="MEJ6008802.1"/>
    </source>
</evidence>
<keyword evidence="8 12" id="KW-0798">TonB box</keyword>
<comment type="similarity">
    <text evidence="11 12">Belongs to the TonB-dependent receptor family.</text>
</comment>
<gene>
    <name evidence="16" type="ORF">WG900_02600</name>
</gene>
<proteinExistence type="inferred from homology"/>
<evidence type="ECO:0000256" key="12">
    <source>
        <dbReference type="RuleBase" id="RU003357"/>
    </source>
</evidence>
<organism evidence="16 17">
    <name type="scientific">Novosphingobium aquae</name>
    <dbReference type="NCBI Taxonomy" id="3133435"/>
    <lineage>
        <taxon>Bacteria</taxon>
        <taxon>Pseudomonadati</taxon>
        <taxon>Pseudomonadota</taxon>
        <taxon>Alphaproteobacteria</taxon>
        <taxon>Sphingomonadales</taxon>
        <taxon>Sphingomonadaceae</taxon>
        <taxon>Novosphingobium</taxon>
    </lineage>
</organism>
<dbReference type="Gene3D" id="2.40.170.20">
    <property type="entry name" value="TonB-dependent receptor, beta-barrel domain"/>
    <property type="match status" value="1"/>
</dbReference>
<sequence>MAKIQFLAGVGLAGIAWATPVAAQSAAPESSDQGLSEIIVTAQRREENLQKAALPVSAVAGDVLTQQSITQATDITRLVPSLQIAPAASFTQIYLRGVGTFGANAFAEQGVAFNLDGVYLSRPAAPAALFYDLERIEVLKGPQGTLYGRNATGGAVNLITKRPALGDASGYINAEYGNYDALKGSGAINLPVGDIAAIRLSAQYAKHDGYFSDGYDDEDTLGVRGQFRLDTGAGFNMNLMLDYGHVGGKGSGGTIMPLLSGNRRLGPSDPAVIAAYLARTPTAPVPQLIARNDGFQDNDYYGAVVTANADLGFAKLTVIPAWRRTNLDFESYASSFLIDVTEDSDQMSLEARLANESARFKWVLGSYYFSEDTSARQFFNQASNGTRINSELQTRSFSVFGEATFSLSDTFRLTGGLRYTRDNKRQVTEAHTLPFVGFVPPGPPAFIPIILDIRTDATSDVDFSKVTWKAGVEFDLAERSLLYATASTGFKSGILYSALGQNYSQPELLTAFTIGSKNRFLDNKLQFNLEAFYWDYKDQQVSHLAPVQVASTPGGPIFGPVFKTENAGAATIYGAEVELLWQPSRNDLLSLNVQYLHTKYDDLRYQAYSTTGPAPVIGCAVSPTSLTGASAAARIYNVDCSGQPLPNAPRWAINAGYEHTFELAGGSKVIAGVDTRIESSRYLSLDYLTLGRQGSYMVSNARVTWESASGAISLTGFVNNLENELVFANSLQSPAKAGVIYNQLRPPRTYGIRASVRF</sequence>
<evidence type="ECO:0000256" key="11">
    <source>
        <dbReference type="PROSITE-ProRule" id="PRU01360"/>
    </source>
</evidence>
<name>A0ABU8S4C7_9SPHN</name>
<evidence type="ECO:0000256" key="8">
    <source>
        <dbReference type="ARBA" id="ARBA00023077"/>
    </source>
</evidence>
<feature type="domain" description="TonB-dependent receptor-like beta-barrel" evidence="14">
    <location>
        <begin position="261"/>
        <end position="721"/>
    </location>
</feature>
<feature type="domain" description="TonB-dependent receptor plug" evidence="15">
    <location>
        <begin position="50"/>
        <end position="155"/>
    </location>
</feature>
<accession>A0ABU8S4C7</accession>
<keyword evidence="3 11" id="KW-1134">Transmembrane beta strand</keyword>
<keyword evidence="6" id="KW-0408">Iron</keyword>
<keyword evidence="5 11" id="KW-0812">Transmembrane</keyword>
<dbReference type="PROSITE" id="PS52016">
    <property type="entry name" value="TONB_DEPENDENT_REC_3"/>
    <property type="match status" value="1"/>
</dbReference>
<evidence type="ECO:0000256" key="10">
    <source>
        <dbReference type="ARBA" id="ARBA00023237"/>
    </source>
</evidence>
<dbReference type="Proteomes" id="UP001379235">
    <property type="component" value="Unassembled WGS sequence"/>
</dbReference>
<dbReference type="EMBL" id="JBBHJY010000001">
    <property type="protein sequence ID" value="MEJ6008802.1"/>
    <property type="molecule type" value="Genomic_DNA"/>
</dbReference>
<keyword evidence="2 11" id="KW-0813">Transport</keyword>
<keyword evidence="13" id="KW-0732">Signal</keyword>
<dbReference type="PANTHER" id="PTHR32552:SF81">
    <property type="entry name" value="TONB-DEPENDENT OUTER MEMBRANE RECEPTOR"/>
    <property type="match status" value="1"/>
</dbReference>
<keyword evidence="17" id="KW-1185">Reference proteome</keyword>
<keyword evidence="9 11" id="KW-0472">Membrane</keyword>
<keyword evidence="7" id="KW-0406">Ion transport</keyword>
<evidence type="ECO:0000256" key="13">
    <source>
        <dbReference type="SAM" id="SignalP"/>
    </source>
</evidence>
<reference evidence="16 17" key="1">
    <citation type="submission" date="2024-03" db="EMBL/GenBank/DDBJ databases">
        <authorList>
            <person name="Jo J.-H."/>
        </authorList>
    </citation>
    <scope>NUCLEOTIDE SEQUENCE [LARGE SCALE GENOMIC DNA]</scope>
    <source>
        <strain evidence="16 17">AS3R-12</strain>
    </source>
</reference>
<evidence type="ECO:0000256" key="5">
    <source>
        <dbReference type="ARBA" id="ARBA00022692"/>
    </source>
</evidence>
<dbReference type="InterPro" id="IPR012910">
    <property type="entry name" value="Plug_dom"/>
</dbReference>
<feature type="chain" id="PRO_5046002376" evidence="13">
    <location>
        <begin position="19"/>
        <end position="758"/>
    </location>
</feature>
<dbReference type="InterPro" id="IPR039426">
    <property type="entry name" value="TonB-dep_rcpt-like"/>
</dbReference>
<evidence type="ECO:0000256" key="4">
    <source>
        <dbReference type="ARBA" id="ARBA00022496"/>
    </source>
</evidence>
<comment type="caution">
    <text evidence="16">The sequence shown here is derived from an EMBL/GenBank/DDBJ whole genome shotgun (WGS) entry which is preliminary data.</text>
</comment>
<dbReference type="Pfam" id="PF00593">
    <property type="entry name" value="TonB_dep_Rec_b-barrel"/>
    <property type="match status" value="1"/>
</dbReference>
<evidence type="ECO:0000256" key="3">
    <source>
        <dbReference type="ARBA" id="ARBA00022452"/>
    </source>
</evidence>
<keyword evidence="4" id="KW-0410">Iron transport</keyword>
<dbReference type="Pfam" id="PF07715">
    <property type="entry name" value="Plug"/>
    <property type="match status" value="1"/>
</dbReference>
<evidence type="ECO:0000259" key="15">
    <source>
        <dbReference type="Pfam" id="PF07715"/>
    </source>
</evidence>
<dbReference type="RefSeq" id="WP_339964440.1">
    <property type="nucleotide sequence ID" value="NZ_JBBHJY010000001.1"/>
</dbReference>
<dbReference type="PANTHER" id="PTHR32552">
    <property type="entry name" value="FERRICHROME IRON RECEPTOR-RELATED"/>
    <property type="match status" value="1"/>
</dbReference>
<evidence type="ECO:0000256" key="7">
    <source>
        <dbReference type="ARBA" id="ARBA00023065"/>
    </source>
</evidence>
<comment type="subcellular location">
    <subcellularLocation>
        <location evidence="1 11">Cell outer membrane</location>
        <topology evidence="1 11">Multi-pass membrane protein</topology>
    </subcellularLocation>
</comment>